<accession>A0A7S0EUC9</accession>
<dbReference type="InterPro" id="IPR036278">
    <property type="entry name" value="Sialidase_sf"/>
</dbReference>
<keyword evidence="2" id="KW-1133">Transmembrane helix</keyword>
<dbReference type="AlphaFoldDB" id="A0A7S0EUC9"/>
<feature type="transmembrane region" description="Helical" evidence="2">
    <location>
        <begin position="281"/>
        <end position="305"/>
    </location>
</feature>
<dbReference type="Pfam" id="PF15902">
    <property type="entry name" value="Sortilin-Vps10"/>
    <property type="match status" value="1"/>
</dbReference>
<evidence type="ECO:0000256" key="1">
    <source>
        <dbReference type="ARBA" id="ARBA00022737"/>
    </source>
</evidence>
<evidence type="ECO:0000259" key="4">
    <source>
        <dbReference type="Pfam" id="PF15902"/>
    </source>
</evidence>
<evidence type="ECO:0008006" key="6">
    <source>
        <dbReference type="Google" id="ProtNLM"/>
    </source>
</evidence>
<proteinExistence type="predicted"/>
<dbReference type="SUPFAM" id="SSF50939">
    <property type="entry name" value="Sialidases"/>
    <property type="match status" value="1"/>
</dbReference>
<evidence type="ECO:0000259" key="3">
    <source>
        <dbReference type="Pfam" id="PF15901"/>
    </source>
</evidence>
<keyword evidence="2" id="KW-0472">Membrane</keyword>
<reference evidence="5" key="1">
    <citation type="submission" date="2021-01" db="EMBL/GenBank/DDBJ databases">
        <authorList>
            <person name="Corre E."/>
            <person name="Pelletier E."/>
            <person name="Niang G."/>
            <person name="Scheremetjew M."/>
            <person name="Finn R."/>
            <person name="Kale V."/>
            <person name="Holt S."/>
            <person name="Cochrane G."/>
            <person name="Meng A."/>
            <person name="Brown T."/>
            <person name="Cohen L."/>
        </authorList>
    </citation>
    <scope>NUCLEOTIDE SEQUENCE</scope>
    <source>
        <strain evidence="5">CCMP325</strain>
    </source>
</reference>
<organism evidence="5">
    <name type="scientific">Hanusia phi</name>
    <dbReference type="NCBI Taxonomy" id="3032"/>
    <lineage>
        <taxon>Eukaryota</taxon>
        <taxon>Cryptophyceae</taxon>
        <taxon>Pyrenomonadales</taxon>
        <taxon>Geminigeraceae</taxon>
        <taxon>Hanusia</taxon>
    </lineage>
</organism>
<protein>
    <recommendedName>
        <fullName evidence="6">VPS10 domain-containing protein</fullName>
    </recommendedName>
</protein>
<dbReference type="Gene3D" id="2.10.70.80">
    <property type="match status" value="1"/>
</dbReference>
<dbReference type="PANTHER" id="PTHR12106:SF27">
    <property type="entry name" value="SORTILIN-RELATED RECEPTOR"/>
    <property type="match status" value="1"/>
</dbReference>
<feature type="domain" description="Sortilin C-terminal" evidence="3">
    <location>
        <begin position="80"/>
        <end position="243"/>
    </location>
</feature>
<name>A0A7S0EUC9_9CRYP</name>
<gene>
    <name evidence="5" type="ORF">HPHI1048_LOCUS15620</name>
</gene>
<dbReference type="Gene3D" id="3.30.60.270">
    <property type="match status" value="1"/>
</dbReference>
<dbReference type="InterPro" id="IPR050310">
    <property type="entry name" value="VPS10-sortilin"/>
</dbReference>
<feature type="domain" description="Sortilin N-terminal" evidence="4">
    <location>
        <begin position="5"/>
        <end position="76"/>
    </location>
</feature>
<dbReference type="GO" id="GO:0006892">
    <property type="term" value="P:post-Golgi vesicle-mediated transport"/>
    <property type="evidence" value="ECO:0007669"/>
    <property type="project" value="TreeGrafter"/>
</dbReference>
<dbReference type="PANTHER" id="PTHR12106">
    <property type="entry name" value="SORTILIN RELATED"/>
    <property type="match status" value="1"/>
</dbReference>
<keyword evidence="1" id="KW-0677">Repeat</keyword>
<dbReference type="InterPro" id="IPR031778">
    <property type="entry name" value="Sortilin_N"/>
</dbReference>
<dbReference type="Pfam" id="PF15901">
    <property type="entry name" value="Sortilin_C"/>
    <property type="match status" value="1"/>
</dbReference>
<dbReference type="EMBL" id="HBEO01023128">
    <property type="protein sequence ID" value="CAD8493476.1"/>
    <property type="molecule type" value="Transcribed_RNA"/>
</dbReference>
<evidence type="ECO:0000313" key="5">
    <source>
        <dbReference type="EMBL" id="CAD8493476.1"/>
    </source>
</evidence>
<keyword evidence="2" id="KW-0812">Transmembrane</keyword>
<dbReference type="InterPro" id="IPR031777">
    <property type="entry name" value="Sortilin_C"/>
</dbReference>
<evidence type="ECO:0000256" key="2">
    <source>
        <dbReference type="SAM" id="Phobius"/>
    </source>
</evidence>
<dbReference type="GO" id="GO:0005794">
    <property type="term" value="C:Golgi apparatus"/>
    <property type="evidence" value="ECO:0007669"/>
    <property type="project" value="TreeGrafter"/>
</dbReference>
<dbReference type="GO" id="GO:0016020">
    <property type="term" value="C:membrane"/>
    <property type="evidence" value="ECO:0007669"/>
    <property type="project" value="TreeGrafter"/>
</dbReference>
<sequence length="363" mass="39558">MAGRTDEVSTYVSRDAGRSWRKAREGTSVGDMGDQGAIFVLADNSRETNEIDFSIDGGTSFQTCSFSSDLQLEVKDVVSDPSVASSNFLLHGSVPREEEAYFFAIDFSMLFPRQCSDVDLAGDPGSDFELWRPTGDKQDICVMGRQVDYVRRKPSARCFVGKDNRLSTLVRNCPCQEADYECDFCYERAGEERAALKNLSSSSCVWSCEGKEKPTYPPASCLGTYMKSRGYRLVEGNTCQGGLDLRPQLLVCPRQDVQNDGGSKLGQEGASEEQGSRRLSWGGVGVGLVAVVAIGACAATSALFLKGRGIRGATEVMLSSFQPSQRGHAYSRLSTGENDDFALADQLLQDDYDETPVPVPHNI</sequence>